<gene>
    <name evidence="1" type="ORF">ABVK50_23875</name>
</gene>
<reference evidence="1" key="1">
    <citation type="submission" date="2024-06" db="EMBL/GenBank/DDBJ databases">
        <title>Mesorhizobium karijinii sp. nov., a symbiont of the iconic Swainsona formosa from arid Australia.</title>
        <authorList>
            <person name="Hill Y.J."/>
            <person name="Watkin E.L.J."/>
            <person name="O'Hara G.W."/>
            <person name="Terpolilli J."/>
            <person name="Tye M.L."/>
            <person name="Kohlmeier M.G."/>
        </authorList>
    </citation>
    <scope>NUCLEOTIDE SEQUENCE</scope>
    <source>
        <strain evidence="1">WSM2240</strain>
    </source>
</reference>
<name>A0AAU8CMX2_9HYPH</name>
<proteinExistence type="predicted"/>
<dbReference type="RefSeq" id="WP_353644220.1">
    <property type="nucleotide sequence ID" value="NZ_CP159253.1"/>
</dbReference>
<protein>
    <submittedName>
        <fullName evidence="1">Uncharacterized protein</fullName>
    </submittedName>
</protein>
<dbReference type="AlphaFoldDB" id="A0AAU8CMX2"/>
<organism evidence="1">
    <name type="scientific">Mesorhizobium sp. WSM2240</name>
    <dbReference type="NCBI Taxonomy" id="3228851"/>
    <lineage>
        <taxon>Bacteria</taxon>
        <taxon>Pseudomonadati</taxon>
        <taxon>Pseudomonadota</taxon>
        <taxon>Alphaproteobacteria</taxon>
        <taxon>Hyphomicrobiales</taxon>
        <taxon>Phyllobacteriaceae</taxon>
        <taxon>Mesorhizobium</taxon>
    </lineage>
</organism>
<accession>A0AAU8CMX2</accession>
<evidence type="ECO:0000313" key="1">
    <source>
        <dbReference type="EMBL" id="XCG48247.1"/>
    </source>
</evidence>
<sequence>MTNETYPTVPTDYPRELDLAEIKAQRFLFLGEAIEWIISRGKPSRSAVVAERWDAAERELFDFLDAESVDVQGYPAPNRPRIHETLPRGIWARMNKGNSDDPWFSPVDDSEEREDGGSLYVGDLRWDGVRLPTSFVLKHWPPNRVEAQINRGGAPTKGDWPAIEEAFRRKVQERGLPEPLNEDGWQRQADVERWIADVLAREGTEVSETTLKNRAREFMSRARGQ</sequence>
<dbReference type="EMBL" id="CP159253">
    <property type="protein sequence ID" value="XCG48247.1"/>
    <property type="molecule type" value="Genomic_DNA"/>
</dbReference>